<evidence type="ECO:0000256" key="8">
    <source>
        <dbReference type="ARBA" id="ARBA00023125"/>
    </source>
</evidence>
<feature type="site" description="Cleavage; by autolysis" evidence="12">
    <location>
        <begin position="92"/>
        <end position="93"/>
    </location>
</feature>
<dbReference type="InterPro" id="IPR006199">
    <property type="entry name" value="LexA_DNA-bd_dom"/>
</dbReference>
<evidence type="ECO:0000256" key="10">
    <source>
        <dbReference type="ARBA" id="ARBA00023204"/>
    </source>
</evidence>
<dbReference type="EMBL" id="JBHUFF010000003">
    <property type="protein sequence ID" value="MFD1798413.1"/>
    <property type="molecule type" value="Genomic_DNA"/>
</dbReference>
<evidence type="ECO:0000256" key="11">
    <source>
        <dbReference type="ARBA" id="ARBA00023236"/>
    </source>
</evidence>
<reference evidence="17" key="1">
    <citation type="journal article" date="2019" name="Int. J. Syst. Evol. Microbiol.">
        <title>The Global Catalogue of Microorganisms (GCM) 10K type strain sequencing project: providing services to taxonomists for standard genome sequencing and annotation.</title>
        <authorList>
            <consortium name="The Broad Institute Genomics Platform"/>
            <consortium name="The Broad Institute Genome Sequencing Center for Infectious Disease"/>
            <person name="Wu L."/>
            <person name="Ma J."/>
        </authorList>
    </citation>
    <scope>NUCLEOTIDE SEQUENCE [LARGE SCALE GENOMIC DNA]</scope>
    <source>
        <strain evidence="17">KCTC 42143</strain>
    </source>
</reference>
<feature type="active site" description="For autocatalytic cleavage activity" evidence="12">
    <location>
        <position position="166"/>
    </location>
</feature>
<protein>
    <recommendedName>
        <fullName evidence="12">LexA repressor</fullName>
        <ecNumber evidence="12">3.4.21.88</ecNumber>
    </recommendedName>
</protein>
<keyword evidence="8 12" id="KW-0238">DNA-binding</keyword>
<evidence type="ECO:0000256" key="2">
    <source>
        <dbReference type="ARBA" id="ARBA00022491"/>
    </source>
</evidence>
<evidence type="ECO:0000256" key="7">
    <source>
        <dbReference type="ARBA" id="ARBA00023015"/>
    </source>
</evidence>
<keyword evidence="2 12" id="KW-0678">Repressor</keyword>
<keyword evidence="10 12" id="KW-0234">DNA repair</keyword>
<keyword evidence="17" id="KW-1185">Reference proteome</keyword>
<evidence type="ECO:0000256" key="3">
    <source>
        <dbReference type="ARBA" id="ARBA00022705"/>
    </source>
</evidence>
<dbReference type="EC" id="3.4.21.88" evidence="12"/>
<feature type="domain" description="LexA repressor DNA-binding" evidence="15">
    <location>
        <begin position="7"/>
        <end position="66"/>
    </location>
</feature>
<comment type="similarity">
    <text evidence="1 12 13">Belongs to the peptidase S24 family.</text>
</comment>
<keyword evidence="4 12" id="KW-0227">DNA damage</keyword>
<keyword evidence="6 12" id="KW-0068">Autocatalytic cleavage</keyword>
<dbReference type="SUPFAM" id="SSF46785">
    <property type="entry name" value="Winged helix' DNA-binding domain"/>
    <property type="match status" value="1"/>
</dbReference>
<evidence type="ECO:0000256" key="13">
    <source>
        <dbReference type="RuleBase" id="RU003991"/>
    </source>
</evidence>
<dbReference type="HAMAP" id="MF_00015">
    <property type="entry name" value="LexA"/>
    <property type="match status" value="1"/>
</dbReference>
<keyword evidence="11 12" id="KW-0742">SOS response</keyword>
<feature type="active site" description="For autocatalytic cleavage activity" evidence="12">
    <location>
        <position position="128"/>
    </location>
</feature>
<dbReference type="Gene3D" id="1.10.10.10">
    <property type="entry name" value="Winged helix-like DNA-binding domain superfamily/Winged helix DNA-binding domain"/>
    <property type="match status" value="1"/>
</dbReference>
<dbReference type="InterPro" id="IPR015927">
    <property type="entry name" value="Peptidase_S24_S26A/B/C"/>
</dbReference>
<dbReference type="InterPro" id="IPR036388">
    <property type="entry name" value="WH-like_DNA-bd_sf"/>
</dbReference>
<accession>A0ABW4NJW9</accession>
<evidence type="ECO:0000313" key="16">
    <source>
        <dbReference type="EMBL" id="MFD1798413.1"/>
    </source>
</evidence>
<keyword evidence="9 12" id="KW-0804">Transcription</keyword>
<organism evidence="16 17">
    <name type="scientific">Carnobacterium antarcticum</name>
    <dbReference type="NCBI Taxonomy" id="2126436"/>
    <lineage>
        <taxon>Bacteria</taxon>
        <taxon>Bacillati</taxon>
        <taxon>Bacillota</taxon>
        <taxon>Bacilli</taxon>
        <taxon>Lactobacillales</taxon>
        <taxon>Carnobacteriaceae</taxon>
        <taxon>Carnobacterium</taxon>
    </lineage>
</organism>
<dbReference type="InterPro" id="IPR036286">
    <property type="entry name" value="LexA/Signal_pep-like_sf"/>
</dbReference>
<evidence type="ECO:0000256" key="9">
    <source>
        <dbReference type="ARBA" id="ARBA00023163"/>
    </source>
</evidence>
<comment type="catalytic activity">
    <reaction evidence="12">
        <text>Hydrolysis of Ala-|-Gly bond in repressor LexA.</text>
        <dbReference type="EC" id="3.4.21.88"/>
    </reaction>
</comment>
<dbReference type="Gene3D" id="2.10.109.10">
    <property type="entry name" value="Umud Fragment, subunit A"/>
    <property type="match status" value="1"/>
</dbReference>
<dbReference type="InterPro" id="IPR039418">
    <property type="entry name" value="LexA-like"/>
</dbReference>
<evidence type="ECO:0000259" key="15">
    <source>
        <dbReference type="Pfam" id="PF01726"/>
    </source>
</evidence>
<dbReference type="Proteomes" id="UP001597285">
    <property type="component" value="Unassembled WGS sequence"/>
</dbReference>
<name>A0ABW4NJW9_9LACT</name>
<comment type="function">
    <text evidence="12">Represses a number of genes involved in the response to DNA damage (SOS response), including recA and lexA. In the presence of single-stranded DNA, RecA interacts with LexA causing an autocatalytic cleavage which disrupts the DNA-binding part of LexA, leading to derepression of the SOS regulon and eventually DNA repair.</text>
</comment>
<dbReference type="NCBIfam" id="TIGR00498">
    <property type="entry name" value="lexA"/>
    <property type="match status" value="1"/>
</dbReference>
<dbReference type="SUPFAM" id="SSF51306">
    <property type="entry name" value="LexA/Signal peptidase"/>
    <property type="match status" value="1"/>
</dbReference>
<comment type="caution">
    <text evidence="16">The sequence shown here is derived from an EMBL/GenBank/DDBJ whole genome shotgun (WGS) entry which is preliminary data.</text>
</comment>
<keyword evidence="7 12" id="KW-0805">Transcription regulation</keyword>
<dbReference type="GO" id="GO:0004252">
    <property type="term" value="F:serine-type endopeptidase activity"/>
    <property type="evidence" value="ECO:0007669"/>
    <property type="project" value="UniProtKB-EC"/>
</dbReference>
<evidence type="ECO:0000313" key="17">
    <source>
        <dbReference type="Proteomes" id="UP001597285"/>
    </source>
</evidence>
<gene>
    <name evidence="12 16" type="primary">lexA</name>
    <name evidence="16" type="ORF">ACFSBK_00850</name>
</gene>
<sequence length="207" mass="23073">MRKTPESRQIEVLQYIHEQVQSKGYPPTVREIGTAVSLSSTSTVHGHLSRLEKNGFIQRDPSKPRAIELTATGLSKLGVQLKQIPLLGTVTAGEPILAVEEATDYFPLPPNLKQESESLFMLTIRGESMIDAGIFDGDEVIVRKQSSANNGDIVIALTNEDEATCKRFYKEDHYYRLQPENETMDAIILDEVSVLGKVVGLYRSHIF</sequence>
<dbReference type="InterPro" id="IPR050077">
    <property type="entry name" value="LexA_repressor"/>
</dbReference>
<dbReference type="PRINTS" id="PR00726">
    <property type="entry name" value="LEXASERPTASE"/>
</dbReference>
<feature type="DNA-binding region" description="H-T-H motif" evidence="12">
    <location>
        <begin position="29"/>
        <end position="49"/>
    </location>
</feature>
<evidence type="ECO:0000256" key="6">
    <source>
        <dbReference type="ARBA" id="ARBA00022813"/>
    </source>
</evidence>
<keyword evidence="5 12" id="KW-0378">Hydrolase</keyword>
<proteinExistence type="inferred from homology"/>
<evidence type="ECO:0000256" key="1">
    <source>
        <dbReference type="ARBA" id="ARBA00007484"/>
    </source>
</evidence>
<evidence type="ECO:0000256" key="12">
    <source>
        <dbReference type="HAMAP-Rule" id="MF_00015"/>
    </source>
</evidence>
<keyword evidence="3 12" id="KW-0235">DNA replication</keyword>
<evidence type="ECO:0000256" key="5">
    <source>
        <dbReference type="ARBA" id="ARBA00022801"/>
    </source>
</evidence>
<dbReference type="InterPro" id="IPR006197">
    <property type="entry name" value="Peptidase_S24_LexA"/>
</dbReference>
<evidence type="ECO:0000256" key="4">
    <source>
        <dbReference type="ARBA" id="ARBA00022763"/>
    </source>
</evidence>
<dbReference type="PANTHER" id="PTHR33516:SF2">
    <property type="entry name" value="LEXA REPRESSOR-RELATED"/>
    <property type="match status" value="1"/>
</dbReference>
<evidence type="ECO:0000259" key="14">
    <source>
        <dbReference type="Pfam" id="PF00717"/>
    </source>
</evidence>
<dbReference type="PANTHER" id="PTHR33516">
    <property type="entry name" value="LEXA REPRESSOR"/>
    <property type="match status" value="1"/>
</dbReference>
<dbReference type="RefSeq" id="WP_058918498.1">
    <property type="nucleotide sequence ID" value="NZ_JBHSQC010000016.1"/>
</dbReference>
<comment type="subunit">
    <text evidence="12">Homodimer.</text>
</comment>
<dbReference type="CDD" id="cd06529">
    <property type="entry name" value="S24_LexA-like"/>
    <property type="match status" value="1"/>
</dbReference>
<dbReference type="InterPro" id="IPR006200">
    <property type="entry name" value="LexA"/>
</dbReference>
<dbReference type="Pfam" id="PF00717">
    <property type="entry name" value="Peptidase_S24"/>
    <property type="match status" value="1"/>
</dbReference>
<dbReference type="Pfam" id="PF01726">
    <property type="entry name" value="LexA_DNA_bind"/>
    <property type="match status" value="1"/>
</dbReference>
<dbReference type="InterPro" id="IPR036390">
    <property type="entry name" value="WH_DNA-bd_sf"/>
</dbReference>
<feature type="domain" description="Peptidase S24/S26A/S26B/S26C" evidence="14">
    <location>
        <begin position="85"/>
        <end position="199"/>
    </location>
</feature>